<gene>
    <name evidence="1" type="ORF">P8C59_000474</name>
</gene>
<keyword evidence="2" id="KW-1185">Reference proteome</keyword>
<proteinExistence type="predicted"/>
<evidence type="ECO:0000313" key="1">
    <source>
        <dbReference type="EMBL" id="KAK2066683.1"/>
    </source>
</evidence>
<dbReference type="EMBL" id="JAQQPM010000001">
    <property type="protein sequence ID" value="KAK2066683.1"/>
    <property type="molecule type" value="Genomic_DNA"/>
</dbReference>
<protein>
    <submittedName>
        <fullName evidence="1">Uncharacterized protein</fullName>
    </submittedName>
</protein>
<dbReference type="AlphaFoldDB" id="A0AAD9HW58"/>
<dbReference type="Proteomes" id="UP001217918">
    <property type="component" value="Unassembled WGS sequence"/>
</dbReference>
<name>A0AAD9HW58_9PEZI</name>
<sequence length="168" mass="18490">MERSRASAFSMEGRRLLRPRRWTPNYPQTFSNRAFDLDTGPSTLDNAATGSQDWMAHGAGRSRGLRSAGLADLYLPRRTSAGVLGGDAARRRDARVTRVTAILSRRRALADRSEALSLCALAARQAAHFCALFASPGRPRSKRPQYLWTTGYVHSAGGTWALVMSRLL</sequence>
<evidence type="ECO:0000313" key="2">
    <source>
        <dbReference type="Proteomes" id="UP001217918"/>
    </source>
</evidence>
<reference evidence="1" key="1">
    <citation type="journal article" date="2023" name="Mol. Plant Microbe Interact.">
        <title>Elucidating the Obligate Nature and Biological Capacity of an Invasive Fungal Corn Pathogen.</title>
        <authorList>
            <person name="MacCready J.S."/>
            <person name="Roggenkamp E.M."/>
            <person name="Gdanetz K."/>
            <person name="Chilvers M.I."/>
        </authorList>
    </citation>
    <scope>NUCLEOTIDE SEQUENCE</scope>
    <source>
        <strain evidence="1">PM02</strain>
    </source>
</reference>
<organism evidence="1 2">
    <name type="scientific">Phyllachora maydis</name>
    <dbReference type="NCBI Taxonomy" id="1825666"/>
    <lineage>
        <taxon>Eukaryota</taxon>
        <taxon>Fungi</taxon>
        <taxon>Dikarya</taxon>
        <taxon>Ascomycota</taxon>
        <taxon>Pezizomycotina</taxon>
        <taxon>Sordariomycetes</taxon>
        <taxon>Sordariomycetidae</taxon>
        <taxon>Phyllachorales</taxon>
        <taxon>Phyllachoraceae</taxon>
        <taxon>Phyllachora</taxon>
    </lineage>
</organism>
<comment type="caution">
    <text evidence="1">The sequence shown here is derived from an EMBL/GenBank/DDBJ whole genome shotgun (WGS) entry which is preliminary data.</text>
</comment>
<accession>A0AAD9HW58</accession>